<gene>
    <name evidence="1" type="ORF">Prudu_000939</name>
</gene>
<dbReference type="InterPro" id="IPR008504">
    <property type="entry name" value="Emc6"/>
</dbReference>
<dbReference type="GO" id="GO:0072546">
    <property type="term" value="C:EMC complex"/>
    <property type="evidence" value="ECO:0007669"/>
    <property type="project" value="InterPro"/>
</dbReference>
<dbReference type="PANTHER" id="PTHR20994:SF0">
    <property type="entry name" value="ER MEMBRANE PROTEIN COMPLEX SUBUNIT 6"/>
    <property type="match status" value="1"/>
</dbReference>
<feature type="non-terminal residue" evidence="1">
    <location>
        <position position="1"/>
    </location>
</feature>
<sequence length="120" mass="13419">ERRTIASSQEFGLYKLFVSSQKAEGMGGHNDSSASEKKLSEAANVVPTLNAENLQSNMKVIYYSRTFMSIIGGVIAEFWDSQALLLDSLPRQVICAVLDVSFKQMRAYLIITICVTDLWY</sequence>
<reference evidence="1" key="1">
    <citation type="journal article" date="2019" name="Science">
        <title>Mutation of a bHLH transcription factor allowed almond domestication.</title>
        <authorList>
            <person name="Sanchez-Perez R."/>
            <person name="Pavan S."/>
            <person name="Mazzeo R."/>
            <person name="Moldovan C."/>
            <person name="Aiese Cigliano R."/>
            <person name="Del Cueto J."/>
            <person name="Ricciardi F."/>
            <person name="Lotti C."/>
            <person name="Ricciardi L."/>
            <person name="Dicenta F."/>
            <person name="Lopez-Marques R.L."/>
            <person name="Lindberg Moller B."/>
        </authorList>
    </citation>
    <scope>NUCLEOTIDE SEQUENCE</scope>
</reference>
<dbReference type="EMBL" id="AP019297">
    <property type="protein sequence ID" value="BBG93042.1"/>
    <property type="molecule type" value="Genomic_DNA"/>
</dbReference>
<dbReference type="AlphaFoldDB" id="A0A4Y1QME9"/>
<name>A0A4Y1QME9_PRUDU</name>
<dbReference type="GO" id="GO:0000045">
    <property type="term" value="P:autophagosome assembly"/>
    <property type="evidence" value="ECO:0007669"/>
    <property type="project" value="TreeGrafter"/>
</dbReference>
<dbReference type="GO" id="GO:0034975">
    <property type="term" value="P:protein folding in endoplasmic reticulum"/>
    <property type="evidence" value="ECO:0007669"/>
    <property type="project" value="TreeGrafter"/>
</dbReference>
<protein>
    <submittedName>
        <fullName evidence="1">Rab5-interacting family protein</fullName>
    </submittedName>
</protein>
<evidence type="ECO:0000313" key="1">
    <source>
        <dbReference type="EMBL" id="BBG93042.1"/>
    </source>
</evidence>
<dbReference type="PANTHER" id="PTHR20994">
    <property type="entry name" value="ER MEMBRANE PROTEIN COMPLEX SUBUNIT 6"/>
    <property type="match status" value="1"/>
</dbReference>
<organism evidence="1">
    <name type="scientific">Prunus dulcis</name>
    <name type="common">Almond</name>
    <name type="synonym">Amygdalus dulcis</name>
    <dbReference type="NCBI Taxonomy" id="3755"/>
    <lineage>
        <taxon>Eukaryota</taxon>
        <taxon>Viridiplantae</taxon>
        <taxon>Streptophyta</taxon>
        <taxon>Embryophyta</taxon>
        <taxon>Tracheophyta</taxon>
        <taxon>Spermatophyta</taxon>
        <taxon>Magnoliopsida</taxon>
        <taxon>eudicotyledons</taxon>
        <taxon>Gunneridae</taxon>
        <taxon>Pentapetalae</taxon>
        <taxon>rosids</taxon>
        <taxon>fabids</taxon>
        <taxon>Rosales</taxon>
        <taxon>Rosaceae</taxon>
        <taxon>Amygdaloideae</taxon>
        <taxon>Amygdaleae</taxon>
        <taxon>Prunus</taxon>
    </lineage>
</organism>
<accession>A0A4Y1QME9</accession>
<proteinExistence type="predicted"/>